<comment type="caution">
    <text evidence="5">The sequence shown here is derived from an EMBL/GenBank/DDBJ whole genome shotgun (WGS) entry which is preliminary data.</text>
</comment>
<dbReference type="EMBL" id="MBUA01000001">
    <property type="protein sequence ID" value="MBC6490405.1"/>
    <property type="molecule type" value="Genomic_DNA"/>
</dbReference>
<organism evidence="5 6">
    <name type="scientific">Flavihumibacter stibioxidans</name>
    <dbReference type="NCBI Taxonomy" id="1834163"/>
    <lineage>
        <taxon>Bacteria</taxon>
        <taxon>Pseudomonadati</taxon>
        <taxon>Bacteroidota</taxon>
        <taxon>Chitinophagia</taxon>
        <taxon>Chitinophagales</taxon>
        <taxon>Chitinophagaceae</taxon>
        <taxon>Flavihumibacter</taxon>
    </lineage>
</organism>
<comment type="similarity">
    <text evidence="1 3">Belongs to the GcvH family.</text>
</comment>
<evidence type="ECO:0000259" key="4">
    <source>
        <dbReference type="PROSITE" id="PS50968"/>
    </source>
</evidence>
<gene>
    <name evidence="3" type="primary">gcvH</name>
    <name evidence="5" type="ORF">BC349_05480</name>
</gene>
<dbReference type="InterPro" id="IPR000089">
    <property type="entry name" value="Biotin_lipoyl"/>
</dbReference>
<comment type="subunit">
    <text evidence="3">The glycine cleavage system is composed of four proteins: P, T, L and H.</text>
</comment>
<dbReference type="InterPro" id="IPR003016">
    <property type="entry name" value="2-oxoA_DH_lipoyl-BS"/>
</dbReference>
<comment type="function">
    <text evidence="3">The glycine cleavage system catalyzes the degradation of glycine. The H protein shuttles the methylamine group of glycine from the P protein to the T protein.</text>
</comment>
<dbReference type="SUPFAM" id="SSF51230">
    <property type="entry name" value="Single hybrid motif"/>
    <property type="match status" value="1"/>
</dbReference>
<protein>
    <recommendedName>
        <fullName evidence="3">Glycine cleavage system H protein</fullName>
    </recommendedName>
</protein>
<name>A0ABR7M6P2_9BACT</name>
<dbReference type="PROSITE" id="PS00189">
    <property type="entry name" value="LIPOYL"/>
    <property type="match status" value="1"/>
</dbReference>
<evidence type="ECO:0000313" key="5">
    <source>
        <dbReference type="EMBL" id="MBC6490405.1"/>
    </source>
</evidence>
<dbReference type="CDD" id="cd06848">
    <property type="entry name" value="GCS_H"/>
    <property type="match status" value="1"/>
</dbReference>
<dbReference type="PANTHER" id="PTHR11715">
    <property type="entry name" value="GLYCINE CLEAVAGE SYSTEM H PROTEIN"/>
    <property type="match status" value="1"/>
</dbReference>
<feature type="domain" description="Lipoyl-binding" evidence="4">
    <location>
        <begin position="22"/>
        <end position="104"/>
    </location>
</feature>
<dbReference type="HAMAP" id="MF_00272">
    <property type="entry name" value="GcvH"/>
    <property type="match status" value="1"/>
</dbReference>
<evidence type="ECO:0000256" key="3">
    <source>
        <dbReference type="HAMAP-Rule" id="MF_00272"/>
    </source>
</evidence>
<accession>A0ABR7M6P2</accession>
<comment type="cofactor">
    <cofactor evidence="3">
        <name>(R)-lipoate</name>
        <dbReference type="ChEBI" id="CHEBI:83088"/>
    </cofactor>
    <text evidence="3">Binds 1 lipoyl cofactor covalently.</text>
</comment>
<feature type="modified residue" description="N6-lipoyllysine" evidence="3">
    <location>
        <position position="63"/>
    </location>
</feature>
<dbReference type="InterPro" id="IPR002930">
    <property type="entry name" value="GCV_H"/>
</dbReference>
<dbReference type="NCBIfam" id="NF002270">
    <property type="entry name" value="PRK01202.1"/>
    <property type="match status" value="1"/>
</dbReference>
<dbReference type="PROSITE" id="PS50968">
    <property type="entry name" value="BIOTINYL_LIPOYL"/>
    <property type="match status" value="1"/>
</dbReference>
<dbReference type="NCBIfam" id="TIGR00527">
    <property type="entry name" value="gcvH"/>
    <property type="match status" value="1"/>
</dbReference>
<dbReference type="PANTHER" id="PTHR11715:SF3">
    <property type="entry name" value="GLYCINE CLEAVAGE SYSTEM H PROTEIN-RELATED"/>
    <property type="match status" value="1"/>
</dbReference>
<dbReference type="Gene3D" id="2.40.50.100">
    <property type="match status" value="1"/>
</dbReference>
<dbReference type="Pfam" id="PF01597">
    <property type="entry name" value="GCV_H"/>
    <property type="match status" value="1"/>
</dbReference>
<evidence type="ECO:0000256" key="2">
    <source>
        <dbReference type="ARBA" id="ARBA00022823"/>
    </source>
</evidence>
<dbReference type="InterPro" id="IPR011053">
    <property type="entry name" value="Single_hybrid_motif"/>
</dbReference>
<evidence type="ECO:0000256" key="1">
    <source>
        <dbReference type="ARBA" id="ARBA00009249"/>
    </source>
</evidence>
<keyword evidence="2 3" id="KW-0450">Lipoyl</keyword>
<evidence type="ECO:0000313" key="6">
    <source>
        <dbReference type="Proteomes" id="UP000765802"/>
    </source>
</evidence>
<dbReference type="InterPro" id="IPR033753">
    <property type="entry name" value="GCV_H/Fam206"/>
</dbReference>
<dbReference type="InterPro" id="IPR017453">
    <property type="entry name" value="GCV_H_sub"/>
</dbReference>
<sequence length="126" mass="13681">MIIPENLKFSKEHTWLLLNGNMGTVGITDFAQGELGEIVYTYLPNIGKSFSQNEAFGSVEAIKTVSDLFMPVSGIIVEVNAALKDEPTLVNTDPYNGGWLIKISITNPEEISNLLTAAAYQSLTVS</sequence>
<proteinExistence type="inferred from homology"/>
<dbReference type="Proteomes" id="UP000765802">
    <property type="component" value="Unassembled WGS sequence"/>
</dbReference>
<reference evidence="5 6" key="1">
    <citation type="submission" date="2016-07" db="EMBL/GenBank/DDBJ databases">
        <title>Genome analysis of Flavihumibacter stibioxidans YS-17.</title>
        <authorList>
            <person name="Shi K."/>
            <person name="Han Y."/>
            <person name="Wang G."/>
        </authorList>
    </citation>
    <scope>NUCLEOTIDE SEQUENCE [LARGE SCALE GENOMIC DNA]</scope>
    <source>
        <strain evidence="5 6">YS-17</strain>
    </source>
</reference>
<keyword evidence="6" id="KW-1185">Reference proteome</keyword>
<dbReference type="RefSeq" id="WP_187255709.1">
    <property type="nucleotide sequence ID" value="NZ_JBHULF010000006.1"/>
</dbReference>